<dbReference type="Proteomes" id="UP001550210">
    <property type="component" value="Unassembled WGS sequence"/>
</dbReference>
<proteinExistence type="inferred from homology"/>
<name>A0ABV2V8V7_9ACTN</name>
<dbReference type="InterPro" id="IPR036390">
    <property type="entry name" value="WH_DNA-bd_sf"/>
</dbReference>
<dbReference type="SUPFAM" id="SSF53850">
    <property type="entry name" value="Periplasmic binding protein-like II"/>
    <property type="match status" value="1"/>
</dbReference>
<feature type="domain" description="HTH lysR-type" evidence="6">
    <location>
        <begin position="1"/>
        <end position="58"/>
    </location>
</feature>
<evidence type="ECO:0000256" key="3">
    <source>
        <dbReference type="ARBA" id="ARBA00023125"/>
    </source>
</evidence>
<dbReference type="Pfam" id="PF00126">
    <property type="entry name" value="HTH_1"/>
    <property type="match status" value="1"/>
</dbReference>
<sequence length="323" mass="34712">MDTRLLHTFLTLARTGNFTAAAAELHLAQSTVTVHIRTLEREWGTRLFDRLPTGTLLTESGRRRLDGAQEVLDAVARLRTGGAGAGEGGDGVVRGRVRVGTPESVCATRLPPVITALRTRHPEVEVDLYAAGTGECVEGLRSGRLDLALLLEEEGELPFPDVAAETVAREELALVCAPGHPLAGCEHAPTWARLARETFFLLEEGCSYSDALERRLLAVPDARPRLTRFGGVDAARACVVAGLGLTLLPLTSVEEQVRQGGLARVPAPDFSDVPVRLARHRRRWTSPAAEALVEEMTRQWADGETPGTALSAPRGSGGRRSSK</sequence>
<dbReference type="PRINTS" id="PR00039">
    <property type="entry name" value="HTHLYSR"/>
</dbReference>
<accession>A0ABV2V8V7</accession>
<keyword evidence="3" id="KW-0238">DNA-binding</keyword>
<evidence type="ECO:0000256" key="5">
    <source>
        <dbReference type="SAM" id="MobiDB-lite"/>
    </source>
</evidence>
<dbReference type="SUPFAM" id="SSF46785">
    <property type="entry name" value="Winged helix' DNA-binding domain"/>
    <property type="match status" value="1"/>
</dbReference>
<dbReference type="PANTHER" id="PTHR30126:SF39">
    <property type="entry name" value="HTH-TYPE TRANSCRIPTIONAL REGULATOR CYSL"/>
    <property type="match status" value="1"/>
</dbReference>
<dbReference type="CDD" id="cd05466">
    <property type="entry name" value="PBP2_LTTR_substrate"/>
    <property type="match status" value="1"/>
</dbReference>
<comment type="similarity">
    <text evidence="1">Belongs to the LysR transcriptional regulatory family.</text>
</comment>
<dbReference type="Gene3D" id="3.40.190.290">
    <property type="match status" value="1"/>
</dbReference>
<evidence type="ECO:0000256" key="2">
    <source>
        <dbReference type="ARBA" id="ARBA00023015"/>
    </source>
</evidence>
<evidence type="ECO:0000313" key="8">
    <source>
        <dbReference type="Proteomes" id="UP001550210"/>
    </source>
</evidence>
<dbReference type="EMBL" id="JBEXPZ010000068">
    <property type="protein sequence ID" value="MET9850263.1"/>
    <property type="molecule type" value="Genomic_DNA"/>
</dbReference>
<dbReference type="InterPro" id="IPR036388">
    <property type="entry name" value="WH-like_DNA-bd_sf"/>
</dbReference>
<dbReference type="PROSITE" id="PS50931">
    <property type="entry name" value="HTH_LYSR"/>
    <property type="match status" value="1"/>
</dbReference>
<evidence type="ECO:0000256" key="1">
    <source>
        <dbReference type="ARBA" id="ARBA00009437"/>
    </source>
</evidence>
<dbReference type="Gene3D" id="1.10.10.10">
    <property type="entry name" value="Winged helix-like DNA-binding domain superfamily/Winged helix DNA-binding domain"/>
    <property type="match status" value="1"/>
</dbReference>
<dbReference type="InterPro" id="IPR005119">
    <property type="entry name" value="LysR_subst-bd"/>
</dbReference>
<keyword evidence="4" id="KW-0804">Transcription</keyword>
<dbReference type="RefSeq" id="WP_355403328.1">
    <property type="nucleotide sequence ID" value="NZ_JBEGHN010000034.1"/>
</dbReference>
<comment type="caution">
    <text evidence="7">The sequence shown here is derived from an EMBL/GenBank/DDBJ whole genome shotgun (WGS) entry which is preliminary data.</text>
</comment>
<reference evidence="7 8" key="1">
    <citation type="submission" date="2024-06" db="EMBL/GenBank/DDBJ databases">
        <title>The Natural Products Discovery Center: Release of the First 8490 Sequenced Strains for Exploring Actinobacteria Biosynthetic Diversity.</title>
        <authorList>
            <person name="Kalkreuter E."/>
            <person name="Kautsar S.A."/>
            <person name="Yang D."/>
            <person name="Bader C.D."/>
            <person name="Teijaro C.N."/>
            <person name="Fluegel L."/>
            <person name="Davis C.M."/>
            <person name="Simpson J.R."/>
            <person name="Lauterbach L."/>
            <person name="Steele A.D."/>
            <person name="Gui C."/>
            <person name="Meng S."/>
            <person name="Li G."/>
            <person name="Viehrig K."/>
            <person name="Ye F."/>
            <person name="Su P."/>
            <person name="Kiefer A.F."/>
            <person name="Nichols A."/>
            <person name="Cepeda A.J."/>
            <person name="Yan W."/>
            <person name="Fan B."/>
            <person name="Jiang Y."/>
            <person name="Adhikari A."/>
            <person name="Zheng C.-J."/>
            <person name="Schuster L."/>
            <person name="Cowan T.M."/>
            <person name="Smanski M.J."/>
            <person name="Chevrette M.G."/>
            <person name="De Carvalho L.P.S."/>
            <person name="Shen B."/>
        </authorList>
    </citation>
    <scope>NUCLEOTIDE SEQUENCE [LARGE SCALE GENOMIC DNA]</scope>
    <source>
        <strain evidence="7 8">NPDC006434</strain>
    </source>
</reference>
<dbReference type="PANTHER" id="PTHR30126">
    <property type="entry name" value="HTH-TYPE TRANSCRIPTIONAL REGULATOR"/>
    <property type="match status" value="1"/>
</dbReference>
<protein>
    <submittedName>
        <fullName evidence="7">LysR family transcriptional regulator</fullName>
    </submittedName>
</protein>
<evidence type="ECO:0000313" key="7">
    <source>
        <dbReference type="EMBL" id="MET9850263.1"/>
    </source>
</evidence>
<dbReference type="InterPro" id="IPR000847">
    <property type="entry name" value="LysR_HTH_N"/>
</dbReference>
<organism evidence="7 8">
    <name type="scientific">Streptomyces ossamyceticus</name>
    <dbReference type="NCBI Taxonomy" id="249581"/>
    <lineage>
        <taxon>Bacteria</taxon>
        <taxon>Bacillati</taxon>
        <taxon>Actinomycetota</taxon>
        <taxon>Actinomycetes</taxon>
        <taxon>Kitasatosporales</taxon>
        <taxon>Streptomycetaceae</taxon>
        <taxon>Streptomyces</taxon>
    </lineage>
</organism>
<keyword evidence="8" id="KW-1185">Reference proteome</keyword>
<evidence type="ECO:0000259" key="6">
    <source>
        <dbReference type="PROSITE" id="PS50931"/>
    </source>
</evidence>
<feature type="region of interest" description="Disordered" evidence="5">
    <location>
        <begin position="297"/>
        <end position="323"/>
    </location>
</feature>
<evidence type="ECO:0000256" key="4">
    <source>
        <dbReference type="ARBA" id="ARBA00023163"/>
    </source>
</evidence>
<gene>
    <name evidence="7" type="ORF">ABZZ21_38100</name>
</gene>
<keyword evidence="2" id="KW-0805">Transcription regulation</keyword>
<dbReference type="Pfam" id="PF03466">
    <property type="entry name" value="LysR_substrate"/>
    <property type="match status" value="1"/>
</dbReference>